<dbReference type="EMBL" id="SRLO01000191">
    <property type="protein sequence ID" value="TNN68370.1"/>
    <property type="molecule type" value="Genomic_DNA"/>
</dbReference>
<name>A0A4Z2HRW4_9TELE</name>
<proteinExistence type="predicted"/>
<evidence type="ECO:0000313" key="2">
    <source>
        <dbReference type="Proteomes" id="UP000314294"/>
    </source>
</evidence>
<dbReference type="AlphaFoldDB" id="A0A4Z2HRW4"/>
<sequence>MTESKVILEEVDEAVGGGVVGVDLCGVLQLSLNLLGELFSQFDPNRGETMGSGIRRQTSPVNTTIDSDATVVLSTFYR</sequence>
<comment type="caution">
    <text evidence="1">The sequence shown here is derived from an EMBL/GenBank/DDBJ whole genome shotgun (WGS) entry which is preliminary data.</text>
</comment>
<reference evidence="1 2" key="1">
    <citation type="submission" date="2019-03" db="EMBL/GenBank/DDBJ databases">
        <title>First draft genome of Liparis tanakae, snailfish: a comprehensive survey of snailfish specific genes.</title>
        <authorList>
            <person name="Kim W."/>
            <person name="Song I."/>
            <person name="Jeong J.-H."/>
            <person name="Kim D."/>
            <person name="Kim S."/>
            <person name="Ryu S."/>
            <person name="Song J.Y."/>
            <person name="Lee S.K."/>
        </authorList>
    </citation>
    <scope>NUCLEOTIDE SEQUENCE [LARGE SCALE GENOMIC DNA]</scope>
    <source>
        <tissue evidence="1">Muscle</tissue>
    </source>
</reference>
<keyword evidence="2" id="KW-1185">Reference proteome</keyword>
<gene>
    <name evidence="1" type="ORF">EYF80_021423</name>
</gene>
<protein>
    <submittedName>
        <fullName evidence="1">Uncharacterized protein</fullName>
    </submittedName>
</protein>
<evidence type="ECO:0000313" key="1">
    <source>
        <dbReference type="EMBL" id="TNN68370.1"/>
    </source>
</evidence>
<accession>A0A4Z2HRW4</accession>
<dbReference type="Proteomes" id="UP000314294">
    <property type="component" value="Unassembled WGS sequence"/>
</dbReference>
<organism evidence="1 2">
    <name type="scientific">Liparis tanakae</name>
    <name type="common">Tanaka's snailfish</name>
    <dbReference type="NCBI Taxonomy" id="230148"/>
    <lineage>
        <taxon>Eukaryota</taxon>
        <taxon>Metazoa</taxon>
        <taxon>Chordata</taxon>
        <taxon>Craniata</taxon>
        <taxon>Vertebrata</taxon>
        <taxon>Euteleostomi</taxon>
        <taxon>Actinopterygii</taxon>
        <taxon>Neopterygii</taxon>
        <taxon>Teleostei</taxon>
        <taxon>Neoteleostei</taxon>
        <taxon>Acanthomorphata</taxon>
        <taxon>Eupercaria</taxon>
        <taxon>Perciformes</taxon>
        <taxon>Cottioidei</taxon>
        <taxon>Cottales</taxon>
        <taxon>Liparidae</taxon>
        <taxon>Liparis</taxon>
    </lineage>
</organism>